<accession>A0A543IUI6</accession>
<feature type="domain" description="UspA" evidence="2">
    <location>
        <begin position="9"/>
        <end position="139"/>
    </location>
</feature>
<dbReference type="Gene3D" id="3.40.50.620">
    <property type="entry name" value="HUPs"/>
    <property type="match status" value="2"/>
</dbReference>
<evidence type="ECO:0000313" key="4">
    <source>
        <dbReference type="Proteomes" id="UP000319213"/>
    </source>
</evidence>
<evidence type="ECO:0000256" key="1">
    <source>
        <dbReference type="ARBA" id="ARBA00008791"/>
    </source>
</evidence>
<evidence type="ECO:0000259" key="2">
    <source>
        <dbReference type="Pfam" id="PF00582"/>
    </source>
</evidence>
<dbReference type="RefSeq" id="WP_142258430.1">
    <property type="nucleotide sequence ID" value="NZ_BMPV01000006.1"/>
</dbReference>
<proteinExistence type="inferred from homology"/>
<dbReference type="AlphaFoldDB" id="A0A543IUI6"/>
<comment type="similarity">
    <text evidence="1">Belongs to the universal stress protein A family.</text>
</comment>
<dbReference type="OrthoDB" id="9816117at2"/>
<dbReference type="Proteomes" id="UP000319213">
    <property type="component" value="Unassembled WGS sequence"/>
</dbReference>
<dbReference type="InterPro" id="IPR006015">
    <property type="entry name" value="Universal_stress_UspA"/>
</dbReference>
<dbReference type="InterPro" id="IPR014729">
    <property type="entry name" value="Rossmann-like_a/b/a_fold"/>
</dbReference>
<dbReference type="InterPro" id="IPR006016">
    <property type="entry name" value="UspA"/>
</dbReference>
<feature type="domain" description="UspA" evidence="2">
    <location>
        <begin position="148"/>
        <end position="282"/>
    </location>
</feature>
<dbReference type="PANTHER" id="PTHR46268:SF6">
    <property type="entry name" value="UNIVERSAL STRESS PROTEIN UP12"/>
    <property type="match status" value="1"/>
</dbReference>
<sequence length="283" mass="30051">MSESTTKFVIVGYDGSEGANRALEWAADDAARRGVPLRIVHVLAPWPYDIPRYAPDVFEDGAGRMLSQAEETARKRHPELEVSTQVISGQPAKVLREQAGAEATVVLGSRGLGGFAGALLGSVSTHVATHAHGPVVVVRPREGTARNEIVVGVDDSPESEPALAYAFEQANLRGATVRAIHAWQLPLNAYAPEITYDLDEIRKAQQQVITDRLAALRERYPNVAVSEETPSAHPANALIDASSSADLVVVGSRGMGALGSILLGSVSRAVLHHAHCPVAVVRS</sequence>
<gene>
    <name evidence="3" type="ORF">FHX40_0895</name>
</gene>
<name>A0A543IUI6_9ACTN</name>
<keyword evidence="4" id="KW-1185">Reference proteome</keyword>
<reference evidence="3 4" key="1">
    <citation type="submission" date="2019-06" db="EMBL/GenBank/DDBJ databases">
        <title>Sequencing the genomes of 1000 actinobacteria strains.</title>
        <authorList>
            <person name="Klenk H.-P."/>
        </authorList>
    </citation>
    <scope>NUCLEOTIDE SEQUENCE [LARGE SCALE GENOMIC DNA]</scope>
    <source>
        <strain evidence="3 4">DSM 43186</strain>
    </source>
</reference>
<evidence type="ECO:0000313" key="3">
    <source>
        <dbReference type="EMBL" id="TQM74229.1"/>
    </source>
</evidence>
<comment type="caution">
    <text evidence="3">The sequence shown here is derived from an EMBL/GenBank/DDBJ whole genome shotgun (WGS) entry which is preliminary data.</text>
</comment>
<organism evidence="3 4">
    <name type="scientific">Thermopolyspora flexuosa</name>
    <dbReference type="NCBI Taxonomy" id="103836"/>
    <lineage>
        <taxon>Bacteria</taxon>
        <taxon>Bacillati</taxon>
        <taxon>Actinomycetota</taxon>
        <taxon>Actinomycetes</taxon>
        <taxon>Streptosporangiales</taxon>
        <taxon>Streptosporangiaceae</taxon>
        <taxon>Thermopolyspora</taxon>
    </lineage>
</organism>
<dbReference type="Pfam" id="PF00582">
    <property type="entry name" value="Usp"/>
    <property type="match status" value="2"/>
</dbReference>
<dbReference type="EMBL" id="VFPQ01000001">
    <property type="protein sequence ID" value="TQM74229.1"/>
    <property type="molecule type" value="Genomic_DNA"/>
</dbReference>
<protein>
    <submittedName>
        <fullName evidence="3">Nucleotide-binding universal stress UspA family protein</fullName>
    </submittedName>
</protein>
<dbReference type="PANTHER" id="PTHR46268">
    <property type="entry name" value="STRESS RESPONSE PROTEIN NHAX"/>
    <property type="match status" value="1"/>
</dbReference>
<dbReference type="SUPFAM" id="SSF52402">
    <property type="entry name" value="Adenine nucleotide alpha hydrolases-like"/>
    <property type="match status" value="2"/>
</dbReference>
<dbReference type="PRINTS" id="PR01438">
    <property type="entry name" value="UNVRSLSTRESS"/>
</dbReference>